<accession>X1SXS5</accession>
<sequence>KGILLSLMAILLVSGMMGAAYASFDTVNPQNNFSDNKVDLKLIDQDELSWQDGVSATWVAPNMAPGDEFAFDESFVGLRGNVPGKVEITCDYEVDEEWMAKHMVITRFIYHNEEWQIQDFDGDGKVTFYDLKWSPVTNLPLPRRGHGTRFEMSVRFHQDAGNEFQGDTFNLTMIFTLNKLGQAKGKPH</sequence>
<dbReference type="EMBL" id="BARW01006742">
    <property type="protein sequence ID" value="GAI80130.1"/>
    <property type="molecule type" value="Genomic_DNA"/>
</dbReference>
<reference evidence="1" key="1">
    <citation type="journal article" date="2014" name="Front. Microbiol.">
        <title>High frequency of phylogenetically diverse reductive dehalogenase-homologous genes in deep subseafloor sedimentary metagenomes.</title>
        <authorList>
            <person name="Kawai M."/>
            <person name="Futagami T."/>
            <person name="Toyoda A."/>
            <person name="Takaki Y."/>
            <person name="Nishi S."/>
            <person name="Hori S."/>
            <person name="Arai W."/>
            <person name="Tsubouchi T."/>
            <person name="Morono Y."/>
            <person name="Uchiyama I."/>
            <person name="Ito T."/>
            <person name="Fujiyama A."/>
            <person name="Inagaki F."/>
            <person name="Takami H."/>
        </authorList>
    </citation>
    <scope>NUCLEOTIDE SEQUENCE</scope>
    <source>
        <strain evidence="1">Expedition CK06-06</strain>
    </source>
</reference>
<feature type="non-terminal residue" evidence="1">
    <location>
        <position position="1"/>
    </location>
</feature>
<dbReference type="InterPro" id="IPR018247">
    <property type="entry name" value="EF_Hand_1_Ca_BS"/>
</dbReference>
<comment type="caution">
    <text evidence="1">The sequence shown here is derived from an EMBL/GenBank/DDBJ whole genome shotgun (WGS) entry which is preliminary data.</text>
</comment>
<gene>
    <name evidence="1" type="ORF">S12H4_14158</name>
</gene>
<evidence type="ECO:0000313" key="1">
    <source>
        <dbReference type="EMBL" id="GAI80130.1"/>
    </source>
</evidence>
<dbReference type="AlphaFoldDB" id="X1SXS5"/>
<dbReference type="PROSITE" id="PS00018">
    <property type="entry name" value="EF_HAND_1"/>
    <property type="match status" value="1"/>
</dbReference>
<protein>
    <submittedName>
        <fullName evidence="1">Uncharacterized protein</fullName>
    </submittedName>
</protein>
<organism evidence="1">
    <name type="scientific">marine sediment metagenome</name>
    <dbReference type="NCBI Taxonomy" id="412755"/>
    <lineage>
        <taxon>unclassified sequences</taxon>
        <taxon>metagenomes</taxon>
        <taxon>ecological metagenomes</taxon>
    </lineage>
</organism>
<name>X1SXS5_9ZZZZ</name>
<proteinExistence type="predicted"/>